<dbReference type="EMBL" id="FRAC01000023">
    <property type="protein sequence ID" value="SHL10146.1"/>
    <property type="molecule type" value="Genomic_DNA"/>
</dbReference>
<feature type="transmembrane region" description="Helical" evidence="2">
    <location>
        <begin position="12"/>
        <end position="34"/>
    </location>
</feature>
<feature type="compositionally biased region" description="Basic and acidic residues" evidence="1">
    <location>
        <begin position="374"/>
        <end position="422"/>
    </location>
</feature>
<name>A0A1M6XW63_9FIRM</name>
<organism evidence="3 4">
    <name type="scientific">Anaerocolumna jejuensis DSM 15929</name>
    <dbReference type="NCBI Taxonomy" id="1121322"/>
    <lineage>
        <taxon>Bacteria</taxon>
        <taxon>Bacillati</taxon>
        <taxon>Bacillota</taxon>
        <taxon>Clostridia</taxon>
        <taxon>Lachnospirales</taxon>
        <taxon>Lachnospiraceae</taxon>
        <taxon>Anaerocolumna</taxon>
    </lineage>
</organism>
<feature type="region of interest" description="Disordered" evidence="1">
    <location>
        <begin position="194"/>
        <end position="422"/>
    </location>
</feature>
<feature type="compositionally biased region" description="Basic and acidic residues" evidence="1">
    <location>
        <begin position="329"/>
        <end position="350"/>
    </location>
</feature>
<feature type="compositionally biased region" description="Basic and acidic residues" evidence="1">
    <location>
        <begin position="216"/>
        <end position="316"/>
    </location>
</feature>
<accession>A0A1M6XW63</accession>
<protein>
    <submittedName>
        <fullName evidence="3">Uncharacterized protein</fullName>
    </submittedName>
</protein>
<sequence length="531" mass="60857">MIRTLFDNHVFIYILLALTGCGILMKLVVQVLYARLLKASETMSTSKNKLAKNMKKKFEAYYKLKLGVNNVDIFVDKHFFHYKFCGIFLSTWETLCGQVLVLSLLVGAISTILGLIYECGKNQILTTFTVGILSCGLLIFFEGVVNPTGKKEMIRLNMKDYLENVLKVRLVQEESQPELMEQYKKAYQPSSFTAVSKEQQERDKLRPFQKRKKNKSREAKRLEKLNQKARQKDEAAKRQENKKLSKLNKKAESQKQRTIEKEAKQNERTEKELNARKQKEAKKQEAARLKAEALEIEQKKKEEKQQQKELKRVLKLEKKHRGYSARTTAQEKKENLLKEIQNRRDRETKTAETVGEAENEQESVNASSNHFSGRKVDNSKEVTESKAESSQENPSGKERIEHVSAKEGEPKKAEETKSYKKEEVKEVKVQVETGKEIKIVEANAAEVKVAEVSAAKVRDIKTKPVAAKSVAAKPVSTKPVTAKQDITYHDDRTAAALEDGRGYNYKEYEIVKPTSEEEEKIIEDILKDIFA</sequence>
<dbReference type="PROSITE" id="PS51257">
    <property type="entry name" value="PROKAR_LIPOPROTEIN"/>
    <property type="match status" value="1"/>
</dbReference>
<evidence type="ECO:0000256" key="2">
    <source>
        <dbReference type="SAM" id="Phobius"/>
    </source>
</evidence>
<evidence type="ECO:0000256" key="1">
    <source>
        <dbReference type="SAM" id="MobiDB-lite"/>
    </source>
</evidence>
<dbReference type="STRING" id="1121322.SAMN02745136_04090"/>
<proteinExistence type="predicted"/>
<keyword evidence="4" id="KW-1185">Reference proteome</keyword>
<dbReference type="RefSeq" id="WP_073278718.1">
    <property type="nucleotide sequence ID" value="NZ_FRAC01000023.1"/>
</dbReference>
<keyword evidence="2" id="KW-0812">Transmembrane</keyword>
<feature type="transmembrane region" description="Helical" evidence="2">
    <location>
        <begin position="123"/>
        <end position="145"/>
    </location>
</feature>
<dbReference type="Proteomes" id="UP000184386">
    <property type="component" value="Unassembled WGS sequence"/>
</dbReference>
<dbReference type="OrthoDB" id="9800316at2"/>
<keyword evidence="2" id="KW-0472">Membrane</keyword>
<dbReference type="AlphaFoldDB" id="A0A1M6XW63"/>
<reference evidence="3 4" key="1">
    <citation type="submission" date="2016-11" db="EMBL/GenBank/DDBJ databases">
        <authorList>
            <person name="Jaros S."/>
            <person name="Januszkiewicz K."/>
            <person name="Wedrychowicz H."/>
        </authorList>
    </citation>
    <scope>NUCLEOTIDE SEQUENCE [LARGE SCALE GENOMIC DNA]</scope>
    <source>
        <strain evidence="3 4">DSM 15929</strain>
    </source>
</reference>
<evidence type="ECO:0000313" key="3">
    <source>
        <dbReference type="EMBL" id="SHL10146.1"/>
    </source>
</evidence>
<feature type="transmembrane region" description="Helical" evidence="2">
    <location>
        <begin position="99"/>
        <end position="117"/>
    </location>
</feature>
<feature type="compositionally biased region" description="Polar residues" evidence="1">
    <location>
        <begin position="362"/>
        <end position="371"/>
    </location>
</feature>
<evidence type="ECO:0000313" key="4">
    <source>
        <dbReference type="Proteomes" id="UP000184386"/>
    </source>
</evidence>
<gene>
    <name evidence="3" type="ORF">SAMN02745136_04090</name>
</gene>
<keyword evidence="2" id="KW-1133">Transmembrane helix</keyword>